<dbReference type="AlphaFoldDB" id="X1BJT7"/>
<dbReference type="Gene3D" id="3.60.20.10">
    <property type="entry name" value="Glutamine Phosphoribosylpyrophosphate, subunit 1, domain 1"/>
    <property type="match status" value="1"/>
</dbReference>
<protein>
    <submittedName>
        <fullName evidence="2">Uncharacterized protein</fullName>
    </submittedName>
</protein>
<dbReference type="PANTHER" id="PTHR34218:SF4">
    <property type="entry name" value="ACYL-HOMOSERINE LACTONE ACYLASE QUIP"/>
    <property type="match status" value="1"/>
</dbReference>
<evidence type="ECO:0000313" key="2">
    <source>
        <dbReference type="EMBL" id="GAG84348.1"/>
    </source>
</evidence>
<accession>X1BJT7</accession>
<dbReference type="GO" id="GO:0016787">
    <property type="term" value="F:hydrolase activity"/>
    <property type="evidence" value="ECO:0007669"/>
    <property type="project" value="InterPro"/>
</dbReference>
<dbReference type="GO" id="GO:0017000">
    <property type="term" value="P:antibiotic biosynthetic process"/>
    <property type="evidence" value="ECO:0007669"/>
    <property type="project" value="InterPro"/>
</dbReference>
<feature type="non-terminal residue" evidence="2">
    <location>
        <position position="294"/>
    </location>
</feature>
<evidence type="ECO:0000256" key="1">
    <source>
        <dbReference type="SAM" id="MobiDB-lite"/>
    </source>
</evidence>
<dbReference type="SUPFAM" id="SSF56235">
    <property type="entry name" value="N-terminal nucleophile aminohydrolases (Ntn hydrolases)"/>
    <property type="match status" value="1"/>
</dbReference>
<dbReference type="PANTHER" id="PTHR34218">
    <property type="entry name" value="PEPTIDASE S45 PENICILLIN AMIDASE"/>
    <property type="match status" value="1"/>
</dbReference>
<proteinExistence type="predicted"/>
<feature type="non-terminal residue" evidence="2">
    <location>
        <position position="1"/>
    </location>
</feature>
<reference evidence="2" key="1">
    <citation type="journal article" date="2014" name="Front. Microbiol.">
        <title>High frequency of phylogenetically diverse reductive dehalogenase-homologous genes in deep subseafloor sedimentary metagenomes.</title>
        <authorList>
            <person name="Kawai M."/>
            <person name="Futagami T."/>
            <person name="Toyoda A."/>
            <person name="Takaki Y."/>
            <person name="Nishi S."/>
            <person name="Hori S."/>
            <person name="Arai W."/>
            <person name="Tsubouchi T."/>
            <person name="Morono Y."/>
            <person name="Uchiyama I."/>
            <person name="Ito T."/>
            <person name="Fujiyama A."/>
            <person name="Inagaki F."/>
            <person name="Takami H."/>
        </authorList>
    </citation>
    <scope>NUCLEOTIDE SEQUENCE</scope>
    <source>
        <strain evidence="2">Expedition CK06-06</strain>
    </source>
</reference>
<dbReference type="InterPro" id="IPR002692">
    <property type="entry name" value="S45"/>
</dbReference>
<dbReference type="EMBL" id="BART01019296">
    <property type="protein sequence ID" value="GAG84348.1"/>
    <property type="molecule type" value="Genomic_DNA"/>
</dbReference>
<dbReference type="InterPro" id="IPR029055">
    <property type="entry name" value="Ntn_hydrolases_N"/>
</dbReference>
<organism evidence="2">
    <name type="scientific">marine sediment metagenome</name>
    <dbReference type="NCBI Taxonomy" id="412755"/>
    <lineage>
        <taxon>unclassified sequences</taxon>
        <taxon>metagenomes</taxon>
        <taxon>ecological metagenomes</taxon>
    </lineage>
</organism>
<feature type="compositionally biased region" description="Polar residues" evidence="1">
    <location>
        <begin position="47"/>
        <end position="60"/>
    </location>
</feature>
<name>X1BJT7_9ZZZZ</name>
<sequence length="294" mass="31150">SRFAVGGGGEDGQARLLNGLDELYPDDPQTACQLWRDIRQANDPERPNTTTVSFETQSPPSIDETACPLADGFGDQFPGAVLFDPDSLEQRALLSIEDCVEPDMALPGDVECPNFYEDVVNDPVDFAAATQGSNGARLMSVASSVAPFGVGGVCSPDDHTDERLEADRVRALGKVEGLMLALQGHTFPAAMSNAILADGGQTELGHPIAVFGPQTGYTAPQIMMEFSQQGGGIHFRGMSFAGLPYVIIGRGVDHAFSATSSGDDMIDIRVLHLCEEGGGEATRDSTGYLYNDVC</sequence>
<gene>
    <name evidence="2" type="ORF">S01H4_36148</name>
</gene>
<dbReference type="Pfam" id="PF01804">
    <property type="entry name" value="Penicil_amidase"/>
    <property type="match status" value="1"/>
</dbReference>
<feature type="region of interest" description="Disordered" evidence="1">
    <location>
        <begin position="40"/>
        <end position="61"/>
    </location>
</feature>
<comment type="caution">
    <text evidence="2">The sequence shown here is derived from an EMBL/GenBank/DDBJ whole genome shotgun (WGS) entry which is preliminary data.</text>
</comment>